<protein>
    <submittedName>
        <fullName evidence="5">1-aminocyclopropane-1-carboxylate deaminase</fullName>
    </submittedName>
</protein>
<comment type="similarity">
    <text evidence="2">Belongs to the ACC deaminase/D-cysteine desulfhydrase family.</text>
</comment>
<dbReference type="InterPro" id="IPR036052">
    <property type="entry name" value="TrpB-like_PALP_sf"/>
</dbReference>
<dbReference type="AlphaFoldDB" id="A0A1G6NE68"/>
<dbReference type="InterPro" id="IPR001926">
    <property type="entry name" value="TrpB-like_PALP"/>
</dbReference>
<dbReference type="GO" id="GO:0019148">
    <property type="term" value="F:D-cysteine desulfhydrase activity"/>
    <property type="evidence" value="ECO:0007669"/>
    <property type="project" value="TreeGrafter"/>
</dbReference>
<evidence type="ECO:0000256" key="2">
    <source>
        <dbReference type="ARBA" id="ARBA00008639"/>
    </source>
</evidence>
<gene>
    <name evidence="5" type="ORF">SAMN05216576_10564</name>
</gene>
<dbReference type="InterPro" id="IPR027278">
    <property type="entry name" value="ACCD_DCysDesulf"/>
</dbReference>
<keyword evidence="6" id="KW-1185">Reference proteome</keyword>
<evidence type="ECO:0000313" key="5">
    <source>
        <dbReference type="EMBL" id="SDC65656.1"/>
    </source>
</evidence>
<dbReference type="Proteomes" id="UP000199467">
    <property type="component" value="Unassembled WGS sequence"/>
</dbReference>
<dbReference type="SUPFAM" id="SSF53686">
    <property type="entry name" value="Tryptophan synthase beta subunit-like PLP-dependent enzymes"/>
    <property type="match status" value="1"/>
</dbReference>
<accession>A0A1G6NE68</accession>
<evidence type="ECO:0000313" key="6">
    <source>
        <dbReference type="Proteomes" id="UP000199467"/>
    </source>
</evidence>
<name>A0A1G6NE68_9GAMM</name>
<dbReference type="PIRSF" id="PIRSF006278">
    <property type="entry name" value="ACCD_DCysDesulf"/>
    <property type="match status" value="1"/>
</dbReference>
<sequence length="313" mass="33757">MPIRIPTWRPRAPLQPLQLDWLEAAGVELACLRLDLVDPLLSGNKWFKLAPYLEQAAAAGAQGVISLGGAHSNHLHALAAAGRRFGFACVGLLRGEAQQTPTVDDLQRMGMALHWLGYSGYRARHQPDFWAPWLARYPGFQVISEGGLGLHGASGCSCLVAMAEAQLADIGWPDFDAWWLATGTGTTLAGVLLGDVRRCVFGAQAVPSDHGVATQVARLLDEAGASERRCQLIDAARGGFARLDEPLRQFILETEQASGVPLEPVYTGKALMALRDFCKRGHLARGSRLIFIHTGGLQGRRVLMGASADYTQV</sequence>
<dbReference type="PANTHER" id="PTHR43780">
    <property type="entry name" value="1-AMINOCYCLOPROPANE-1-CARBOXYLATE DEAMINASE-RELATED"/>
    <property type="match status" value="1"/>
</dbReference>
<evidence type="ECO:0000256" key="3">
    <source>
        <dbReference type="ARBA" id="ARBA00022898"/>
    </source>
</evidence>
<dbReference type="Gene3D" id="3.40.50.1100">
    <property type="match status" value="2"/>
</dbReference>
<organism evidence="5 6">
    <name type="scientific">Ectopseudomonas chengduensis</name>
    <dbReference type="NCBI Taxonomy" id="489632"/>
    <lineage>
        <taxon>Bacteria</taxon>
        <taxon>Pseudomonadati</taxon>
        <taxon>Pseudomonadota</taxon>
        <taxon>Gammaproteobacteria</taxon>
        <taxon>Pseudomonadales</taxon>
        <taxon>Pseudomonadaceae</taxon>
        <taxon>Ectopseudomonas</taxon>
    </lineage>
</organism>
<dbReference type="RefSeq" id="WP_017679049.1">
    <property type="nucleotide sequence ID" value="NZ_FMZQ01000005.1"/>
</dbReference>
<dbReference type="PANTHER" id="PTHR43780:SF2">
    <property type="entry name" value="1-AMINOCYCLOPROPANE-1-CARBOXYLATE DEAMINASE-RELATED"/>
    <property type="match status" value="1"/>
</dbReference>
<reference evidence="6" key="1">
    <citation type="submission" date="2016-10" db="EMBL/GenBank/DDBJ databases">
        <authorList>
            <person name="Varghese N."/>
            <person name="Submissions S."/>
        </authorList>
    </citation>
    <scope>NUCLEOTIDE SEQUENCE [LARGE SCALE GENOMIC DNA]</scope>
    <source>
        <strain evidence="6">DSM 26382</strain>
    </source>
</reference>
<evidence type="ECO:0000259" key="4">
    <source>
        <dbReference type="Pfam" id="PF00291"/>
    </source>
</evidence>
<proteinExistence type="inferred from homology"/>
<comment type="cofactor">
    <cofactor evidence="1">
        <name>pyridoxal 5'-phosphate</name>
        <dbReference type="ChEBI" id="CHEBI:597326"/>
    </cofactor>
</comment>
<keyword evidence="3" id="KW-0663">Pyridoxal phosphate</keyword>
<feature type="domain" description="Tryptophan synthase beta chain-like PALP" evidence="4">
    <location>
        <begin position="19"/>
        <end position="295"/>
    </location>
</feature>
<dbReference type="Pfam" id="PF00291">
    <property type="entry name" value="PALP"/>
    <property type="match status" value="1"/>
</dbReference>
<dbReference type="EMBL" id="FMZQ01000005">
    <property type="protein sequence ID" value="SDC65656.1"/>
    <property type="molecule type" value="Genomic_DNA"/>
</dbReference>
<evidence type="ECO:0000256" key="1">
    <source>
        <dbReference type="ARBA" id="ARBA00001933"/>
    </source>
</evidence>